<gene>
    <name evidence="1" type="ORF">BLNAU_7148</name>
</gene>
<organism evidence="1 2">
    <name type="scientific">Blattamonas nauphoetae</name>
    <dbReference type="NCBI Taxonomy" id="2049346"/>
    <lineage>
        <taxon>Eukaryota</taxon>
        <taxon>Metamonada</taxon>
        <taxon>Preaxostyla</taxon>
        <taxon>Oxymonadida</taxon>
        <taxon>Blattamonas</taxon>
    </lineage>
</organism>
<dbReference type="EMBL" id="JARBJD010000042">
    <property type="protein sequence ID" value="KAK2957972.1"/>
    <property type="molecule type" value="Genomic_DNA"/>
</dbReference>
<proteinExistence type="predicted"/>
<sequence length="430" mass="49243">MSKPALKALSTRCKSDSATRSFLRTLKVPSGSTDRSSELVPFAGRLCGVIAEHVSVMKTLFTESSPTDATISALSTSLPEESPWLSGNTLLEVLCEEFSLLTSMLISWDDAFRSLLINCDFVSLVKSTIIASLDLIEHERSESIAPPSDRAALLIKILDSSWDGAASCVSEDCELLRPVVESAFSDVPQLCSLLERTCRLSSPTHSSHLQMIISITVDYRRLIHRMLEDNLFQRVLDTSQPMAVPTIHHTFHLNLIWAIGNPLWDQKDIIKDKEELKRLRKMQFERVSKPAKQYLQFILQRDEFAPNDDTNNKDLQIQIVFLLQQTLKLERDLFKDGVIVETGREEWEVGWLVEKTTTNDLKERLMDITKDDRKMMAEEMKRWKQREERLRQAGHEDAVDAWMKREIQPSTEIAEYLRSVTKERGVNCRF</sequence>
<name>A0ABQ9Y2L2_9EUKA</name>
<evidence type="ECO:0000313" key="2">
    <source>
        <dbReference type="Proteomes" id="UP001281761"/>
    </source>
</evidence>
<accession>A0ABQ9Y2L2</accession>
<comment type="caution">
    <text evidence="1">The sequence shown here is derived from an EMBL/GenBank/DDBJ whole genome shotgun (WGS) entry which is preliminary data.</text>
</comment>
<dbReference type="Proteomes" id="UP001281761">
    <property type="component" value="Unassembled WGS sequence"/>
</dbReference>
<evidence type="ECO:0000313" key="1">
    <source>
        <dbReference type="EMBL" id="KAK2957972.1"/>
    </source>
</evidence>
<reference evidence="1 2" key="1">
    <citation type="journal article" date="2022" name="bioRxiv">
        <title>Genomics of Preaxostyla Flagellates Illuminates Evolutionary Transitions and the Path Towards Mitochondrial Loss.</title>
        <authorList>
            <person name="Novak L.V.F."/>
            <person name="Treitli S.C."/>
            <person name="Pyrih J."/>
            <person name="Halakuc P."/>
            <person name="Pipaliya S.V."/>
            <person name="Vacek V."/>
            <person name="Brzon O."/>
            <person name="Soukal P."/>
            <person name="Eme L."/>
            <person name="Dacks J.B."/>
            <person name="Karnkowska A."/>
            <person name="Elias M."/>
            <person name="Hampl V."/>
        </authorList>
    </citation>
    <scope>NUCLEOTIDE SEQUENCE [LARGE SCALE GENOMIC DNA]</scope>
    <source>
        <strain evidence="1">NAU3</strain>
        <tissue evidence="1">Gut</tissue>
    </source>
</reference>
<protein>
    <submittedName>
        <fullName evidence="1">Uncharacterized protein</fullName>
    </submittedName>
</protein>
<keyword evidence="2" id="KW-1185">Reference proteome</keyword>